<reference evidence="2 3" key="1">
    <citation type="submission" date="2024-05" db="EMBL/GenBank/DDBJ databases">
        <title>The nuclear and mitochondrial genome assemblies of Tetragonisca angustula (Apidae: Meliponini), a tiny yet remarkable pollinator in the Neotropics.</title>
        <authorList>
            <person name="Ferrari R."/>
            <person name="Ricardo P.C."/>
            <person name="Dias F.C."/>
            <person name="Araujo N.S."/>
            <person name="Soares D.O."/>
            <person name="Zhou Q.-S."/>
            <person name="Zhu C.-D."/>
            <person name="Coutinho L."/>
            <person name="Airas M.C."/>
            <person name="Batista T.M."/>
        </authorList>
    </citation>
    <scope>NUCLEOTIDE SEQUENCE [LARGE SCALE GENOMIC DNA]</scope>
    <source>
        <strain evidence="2">ASF017062</strain>
        <tissue evidence="2">Abdomen</tissue>
    </source>
</reference>
<evidence type="ECO:0000313" key="3">
    <source>
        <dbReference type="Proteomes" id="UP001432146"/>
    </source>
</evidence>
<accession>A0AAW0Z802</accession>
<dbReference type="AlphaFoldDB" id="A0AAW0Z802"/>
<organism evidence="2 3">
    <name type="scientific">Tetragonisca angustula</name>
    <dbReference type="NCBI Taxonomy" id="166442"/>
    <lineage>
        <taxon>Eukaryota</taxon>
        <taxon>Metazoa</taxon>
        <taxon>Ecdysozoa</taxon>
        <taxon>Arthropoda</taxon>
        <taxon>Hexapoda</taxon>
        <taxon>Insecta</taxon>
        <taxon>Pterygota</taxon>
        <taxon>Neoptera</taxon>
        <taxon>Endopterygota</taxon>
        <taxon>Hymenoptera</taxon>
        <taxon>Apocrita</taxon>
        <taxon>Aculeata</taxon>
        <taxon>Apoidea</taxon>
        <taxon>Anthophila</taxon>
        <taxon>Apidae</taxon>
        <taxon>Tetragonisca</taxon>
    </lineage>
</organism>
<name>A0AAW0Z802_9HYME</name>
<evidence type="ECO:0000313" key="2">
    <source>
        <dbReference type="EMBL" id="KAK9293709.1"/>
    </source>
</evidence>
<comment type="caution">
    <text evidence="2">The sequence shown here is derived from an EMBL/GenBank/DDBJ whole genome shotgun (WGS) entry which is preliminary data.</text>
</comment>
<protein>
    <submittedName>
        <fullName evidence="2">Uncharacterized protein</fullName>
    </submittedName>
</protein>
<sequence length="152" mass="17709">MVFRGAARSPKRRKRRQGPVVSPQTRKYPCRPIDERRLEYSNNSTLRSTTFNNEHRRYRDTRRMEDVICSVMDRVKKHGEPDARSLERSDDATACYHSVNLGINARPPSRESVVHDDYERQTSRSLNMHRKNMLLPCNLIANDKSASLVVPK</sequence>
<dbReference type="EMBL" id="JAWNGG020000384">
    <property type="protein sequence ID" value="KAK9293709.1"/>
    <property type="molecule type" value="Genomic_DNA"/>
</dbReference>
<keyword evidence="3" id="KW-1185">Reference proteome</keyword>
<evidence type="ECO:0000256" key="1">
    <source>
        <dbReference type="SAM" id="MobiDB-lite"/>
    </source>
</evidence>
<proteinExistence type="predicted"/>
<gene>
    <name evidence="2" type="ORF">QLX08_011416</name>
</gene>
<dbReference type="Proteomes" id="UP001432146">
    <property type="component" value="Unassembled WGS sequence"/>
</dbReference>
<feature type="region of interest" description="Disordered" evidence="1">
    <location>
        <begin position="1"/>
        <end position="30"/>
    </location>
</feature>